<dbReference type="Proteomes" id="UP000003558">
    <property type="component" value="Unassembled WGS sequence"/>
</dbReference>
<accession>F9VS73</accession>
<protein>
    <submittedName>
        <fullName evidence="5">Putative BlaI family transcriptional regulator</fullName>
    </submittedName>
</protein>
<dbReference type="SUPFAM" id="SSF46785">
    <property type="entry name" value="Winged helix' DNA-binding domain"/>
    <property type="match status" value="1"/>
</dbReference>
<evidence type="ECO:0000256" key="1">
    <source>
        <dbReference type="ARBA" id="ARBA00011046"/>
    </source>
</evidence>
<dbReference type="GO" id="GO:0045892">
    <property type="term" value="P:negative regulation of DNA-templated transcription"/>
    <property type="evidence" value="ECO:0007669"/>
    <property type="project" value="InterPro"/>
</dbReference>
<dbReference type="Pfam" id="PF03965">
    <property type="entry name" value="Penicillinase_R"/>
    <property type="match status" value="1"/>
</dbReference>
<evidence type="ECO:0000256" key="2">
    <source>
        <dbReference type="ARBA" id="ARBA00023015"/>
    </source>
</evidence>
<dbReference type="EMBL" id="BACI01000030">
    <property type="protein sequence ID" value="GAA11462.1"/>
    <property type="molecule type" value="Genomic_DNA"/>
</dbReference>
<evidence type="ECO:0000313" key="5">
    <source>
        <dbReference type="EMBL" id="GAA11462.1"/>
    </source>
</evidence>
<evidence type="ECO:0000256" key="3">
    <source>
        <dbReference type="ARBA" id="ARBA00023125"/>
    </source>
</evidence>
<dbReference type="GO" id="GO:0003677">
    <property type="term" value="F:DNA binding"/>
    <property type="evidence" value="ECO:0007669"/>
    <property type="project" value="UniProtKB-KW"/>
</dbReference>
<dbReference type="InterPro" id="IPR036388">
    <property type="entry name" value="WH-like_DNA-bd_sf"/>
</dbReference>
<dbReference type="Gene3D" id="1.10.10.10">
    <property type="entry name" value="Winged helix-like DNA-binding domain superfamily/Winged helix DNA-binding domain"/>
    <property type="match status" value="1"/>
</dbReference>
<reference evidence="5 6" key="1">
    <citation type="submission" date="2011-05" db="EMBL/GenBank/DDBJ databases">
        <title>Whole genome shotgun sequence of Gordonia alkanivorans NBRC 16433.</title>
        <authorList>
            <person name="Hosoyama A."/>
            <person name="Nakamura S."/>
            <person name="Takarada H."/>
            <person name="Tsuchikane K."/>
            <person name="Yamazaki S."/>
            <person name="Fujita N."/>
        </authorList>
    </citation>
    <scope>NUCLEOTIDE SEQUENCE [LARGE SCALE GENOMIC DNA]</scope>
    <source>
        <strain evidence="5 6">NBRC 16433</strain>
    </source>
</reference>
<evidence type="ECO:0000256" key="4">
    <source>
        <dbReference type="ARBA" id="ARBA00023163"/>
    </source>
</evidence>
<dbReference type="AlphaFoldDB" id="F9VS73"/>
<gene>
    <name evidence="5" type="ORF">GOALK_030_00590</name>
</gene>
<dbReference type="eggNOG" id="COG3682">
    <property type="taxonomic scope" value="Bacteria"/>
</dbReference>
<sequence length="128" mass="14249">MKMTGLGSLERAVMDVLWSAGAAMSVHDLVEELHDREPAYTTVLTVVTNLHKKGFVGREKVSRAYRYFPMQTREEATSRTLRQVLDASGDSAAVLMHFAQTVTPAEREVLSEYLSRKPRHTRGGGTKA</sequence>
<keyword evidence="4" id="KW-0804">Transcription</keyword>
<proteinExistence type="inferred from homology"/>
<keyword evidence="3" id="KW-0238">DNA-binding</keyword>
<evidence type="ECO:0000313" key="6">
    <source>
        <dbReference type="Proteomes" id="UP000003558"/>
    </source>
</evidence>
<dbReference type="InterPro" id="IPR036390">
    <property type="entry name" value="WH_DNA-bd_sf"/>
</dbReference>
<organism evidence="5 6">
    <name type="scientific">Gordonia alkanivorans NBRC 16433</name>
    <dbReference type="NCBI Taxonomy" id="1027371"/>
    <lineage>
        <taxon>Bacteria</taxon>
        <taxon>Bacillati</taxon>
        <taxon>Actinomycetota</taxon>
        <taxon>Actinomycetes</taxon>
        <taxon>Mycobacteriales</taxon>
        <taxon>Gordoniaceae</taxon>
        <taxon>Gordonia</taxon>
    </lineage>
</organism>
<name>F9VS73_9ACTN</name>
<keyword evidence="2" id="KW-0805">Transcription regulation</keyword>
<dbReference type="InterPro" id="IPR005650">
    <property type="entry name" value="BlaI_family"/>
</dbReference>
<comment type="similarity">
    <text evidence="1">Belongs to the BlaI transcriptional regulatory family.</text>
</comment>
<dbReference type="STRING" id="1027371.GOALK_030_00590"/>
<comment type="caution">
    <text evidence="5">The sequence shown here is derived from an EMBL/GenBank/DDBJ whole genome shotgun (WGS) entry which is preliminary data.</text>
</comment>